<keyword evidence="1" id="KW-0472">Membrane</keyword>
<protein>
    <submittedName>
        <fullName evidence="3">YdcF family protein</fullName>
    </submittedName>
</protein>
<organism evidence="3 4">
    <name type="scientific">Croceimicrobium hydrocarbonivorans</name>
    <dbReference type="NCBI Taxonomy" id="2761580"/>
    <lineage>
        <taxon>Bacteria</taxon>
        <taxon>Pseudomonadati</taxon>
        <taxon>Bacteroidota</taxon>
        <taxon>Flavobacteriia</taxon>
        <taxon>Flavobacteriales</taxon>
        <taxon>Owenweeksiaceae</taxon>
        <taxon>Croceimicrobium</taxon>
    </lineage>
</organism>
<keyword evidence="1" id="KW-1133">Transmembrane helix</keyword>
<dbReference type="CDD" id="cd06259">
    <property type="entry name" value="YdcF-like"/>
    <property type="match status" value="1"/>
</dbReference>
<accession>A0A7H0VD28</accession>
<dbReference type="Pfam" id="PF02698">
    <property type="entry name" value="DUF218"/>
    <property type="match status" value="1"/>
</dbReference>
<feature type="transmembrane region" description="Helical" evidence="1">
    <location>
        <begin position="12"/>
        <end position="33"/>
    </location>
</feature>
<dbReference type="EMBL" id="CP060139">
    <property type="protein sequence ID" value="QNR23626.1"/>
    <property type="molecule type" value="Genomic_DNA"/>
</dbReference>
<dbReference type="RefSeq" id="WP_210758159.1">
    <property type="nucleotide sequence ID" value="NZ_CP060139.1"/>
</dbReference>
<evidence type="ECO:0000313" key="3">
    <source>
        <dbReference type="EMBL" id="QNR23626.1"/>
    </source>
</evidence>
<dbReference type="KEGG" id="chyd:H4K34_14760"/>
<dbReference type="InterPro" id="IPR051599">
    <property type="entry name" value="Cell_Envelope_Assoc"/>
</dbReference>
<dbReference type="GO" id="GO:0005886">
    <property type="term" value="C:plasma membrane"/>
    <property type="evidence" value="ECO:0007669"/>
    <property type="project" value="TreeGrafter"/>
</dbReference>
<dbReference type="PANTHER" id="PTHR30336:SF6">
    <property type="entry name" value="INTEGRAL MEMBRANE PROTEIN"/>
    <property type="match status" value="1"/>
</dbReference>
<feature type="domain" description="DUF218" evidence="2">
    <location>
        <begin position="50"/>
        <end position="165"/>
    </location>
</feature>
<dbReference type="AlphaFoldDB" id="A0A7H0VD28"/>
<dbReference type="InterPro" id="IPR003848">
    <property type="entry name" value="DUF218"/>
</dbReference>
<sequence length="214" mass="24172">MKKLFSGLGRKIVYLLILGLFMGILNYSLISWLTSKENSFEINDVPEKKVALVLGTSEFLKNGSTNLYFKFRVEAVARLWKAGKIKYVLVSGDNSKKDYDEPSAMKEALIERGVPANRIVLDYAGFRTLDSVVRAKEVFGQDDILIVSQQFHVERALILADFKGIEAYGYNAVDVEVYSGFKTKVREYFARIKLWLDLVVGVDPKFLGEPVSIP</sequence>
<evidence type="ECO:0000313" key="4">
    <source>
        <dbReference type="Proteomes" id="UP000516305"/>
    </source>
</evidence>
<name>A0A7H0VD28_9FLAO</name>
<evidence type="ECO:0000259" key="2">
    <source>
        <dbReference type="Pfam" id="PF02698"/>
    </source>
</evidence>
<dbReference type="Proteomes" id="UP000516305">
    <property type="component" value="Chromosome"/>
</dbReference>
<evidence type="ECO:0000256" key="1">
    <source>
        <dbReference type="SAM" id="Phobius"/>
    </source>
</evidence>
<reference evidence="3 4" key="1">
    <citation type="submission" date="2020-08" db="EMBL/GenBank/DDBJ databases">
        <title>Croceimicrobium hydrocarbonivorans gen. nov., sp. nov., a novel marine bacterium isolated from a bacterial consortium that degrades polyethylene terephthalate.</title>
        <authorList>
            <person name="Liu R."/>
        </authorList>
    </citation>
    <scope>NUCLEOTIDE SEQUENCE [LARGE SCALE GENOMIC DNA]</scope>
    <source>
        <strain evidence="3 4">A20-9</strain>
    </source>
</reference>
<keyword evidence="4" id="KW-1185">Reference proteome</keyword>
<proteinExistence type="predicted"/>
<keyword evidence="1" id="KW-0812">Transmembrane</keyword>
<gene>
    <name evidence="3" type="ORF">H4K34_14760</name>
</gene>
<dbReference type="PANTHER" id="PTHR30336">
    <property type="entry name" value="INNER MEMBRANE PROTEIN, PROBABLE PERMEASE"/>
    <property type="match status" value="1"/>
</dbReference>